<reference evidence="11" key="2">
    <citation type="submission" date="2025-08" db="UniProtKB">
        <authorList>
            <consortium name="Ensembl"/>
        </authorList>
    </citation>
    <scope>IDENTIFICATION</scope>
    <source>
        <strain evidence="11">Glennie</strain>
    </source>
</reference>
<evidence type="ECO:0000256" key="10">
    <source>
        <dbReference type="ARBA" id="ARBA00024794"/>
    </source>
</evidence>
<dbReference type="InterPro" id="IPR030473">
    <property type="entry name" value="IL6/GCSF/MGF_CS"/>
</dbReference>
<dbReference type="GO" id="GO:0006955">
    <property type="term" value="P:immune response"/>
    <property type="evidence" value="ECO:0007669"/>
    <property type="project" value="InterPro"/>
</dbReference>
<organism evidence="11 12">
    <name type="scientific">Ornithorhynchus anatinus</name>
    <name type="common">Duckbill platypus</name>
    <dbReference type="NCBI Taxonomy" id="9258"/>
    <lineage>
        <taxon>Eukaryota</taxon>
        <taxon>Metazoa</taxon>
        <taxon>Chordata</taxon>
        <taxon>Craniata</taxon>
        <taxon>Vertebrata</taxon>
        <taxon>Euteleostomi</taxon>
        <taxon>Mammalia</taxon>
        <taxon>Monotremata</taxon>
        <taxon>Ornithorhynchidae</taxon>
        <taxon>Ornithorhynchus</taxon>
    </lineage>
</organism>
<proteinExistence type="inferred from homology"/>
<dbReference type="GO" id="GO:0008083">
    <property type="term" value="F:growth factor activity"/>
    <property type="evidence" value="ECO:0000318"/>
    <property type="project" value="GO_Central"/>
</dbReference>
<dbReference type="OMA" id="APLEQCH"/>
<reference evidence="11 12" key="1">
    <citation type="journal article" date="2008" name="Nature">
        <title>Genome analysis of the platypus reveals unique signatures of evolution.</title>
        <authorList>
            <person name="Warren W.C."/>
            <person name="Hillier L.W."/>
            <person name="Marshall Graves J.A."/>
            <person name="Birney E."/>
            <person name="Ponting C.P."/>
            <person name="Grutzner F."/>
            <person name="Belov K."/>
            <person name="Miller W."/>
            <person name="Clarke L."/>
            <person name="Chinwalla A.T."/>
            <person name="Yang S.P."/>
            <person name="Heger A."/>
            <person name="Locke D.P."/>
            <person name="Miethke P."/>
            <person name="Waters P.D."/>
            <person name="Veyrunes F."/>
            <person name="Fulton L."/>
            <person name="Fulton B."/>
            <person name="Graves T."/>
            <person name="Wallis J."/>
            <person name="Puente X.S."/>
            <person name="Lopez-Otin C."/>
            <person name="Ordonez G.R."/>
            <person name="Eichler E.E."/>
            <person name="Chen L."/>
            <person name="Cheng Z."/>
            <person name="Deakin J.E."/>
            <person name="Alsop A."/>
            <person name="Thompson K."/>
            <person name="Kirby P."/>
            <person name="Papenfuss A.T."/>
            <person name="Wakefield M.J."/>
            <person name="Olender T."/>
            <person name="Lancet D."/>
            <person name="Huttley G.A."/>
            <person name="Smit A.F."/>
            <person name="Pask A."/>
            <person name="Temple-Smith P."/>
            <person name="Batzer M.A."/>
            <person name="Walker J.A."/>
            <person name="Konkel M.K."/>
            <person name="Harris R.S."/>
            <person name="Whittington C.M."/>
            <person name="Wong E.S."/>
            <person name="Gemmell N.J."/>
            <person name="Buschiazzo E."/>
            <person name="Vargas Jentzsch I.M."/>
            <person name="Merkel A."/>
            <person name="Schmitz J."/>
            <person name="Zemann A."/>
            <person name="Churakov G."/>
            <person name="Kriegs J.O."/>
            <person name="Brosius J."/>
            <person name="Murchison E.P."/>
            <person name="Sachidanandam R."/>
            <person name="Smith C."/>
            <person name="Hannon G.J."/>
            <person name="Tsend-Ayush E."/>
            <person name="McMillan D."/>
            <person name="Attenborough R."/>
            <person name="Rens W."/>
            <person name="Ferguson-Smith M."/>
            <person name="Lefevre C.M."/>
            <person name="Sharp J.A."/>
            <person name="Nicholas K.R."/>
            <person name="Ray D.A."/>
            <person name="Kube M."/>
            <person name="Reinhardt R."/>
            <person name="Pringle T.H."/>
            <person name="Taylor J."/>
            <person name="Jones R.C."/>
            <person name="Nixon B."/>
            <person name="Dacheux J.L."/>
            <person name="Niwa H."/>
            <person name="Sekita Y."/>
            <person name="Huang X."/>
            <person name="Stark A."/>
            <person name="Kheradpour P."/>
            <person name="Kellis M."/>
            <person name="Flicek P."/>
            <person name="Chen Y."/>
            <person name="Webber C."/>
            <person name="Hardison R."/>
            <person name="Nelson J."/>
            <person name="Hallsworth-Pepin K."/>
            <person name="Delehaunty K."/>
            <person name="Markovic C."/>
            <person name="Minx P."/>
            <person name="Feng Y."/>
            <person name="Kremitzki C."/>
            <person name="Mitreva M."/>
            <person name="Glasscock J."/>
            <person name="Wylie T."/>
            <person name="Wohldmann P."/>
            <person name="Thiru P."/>
            <person name="Nhan M.N."/>
            <person name="Pohl C.S."/>
            <person name="Smith S.M."/>
            <person name="Hou S."/>
            <person name="Nefedov M."/>
            <person name="de Jong P.J."/>
            <person name="Renfree M.B."/>
            <person name="Mardis E.R."/>
            <person name="Wilson R.K."/>
        </authorList>
    </citation>
    <scope>NUCLEOTIDE SEQUENCE [LARGE SCALE GENOMIC DNA]</scope>
    <source>
        <strain evidence="11 12">Glennie</strain>
    </source>
</reference>
<dbReference type="InterPro" id="IPR009079">
    <property type="entry name" value="4_helix_cytokine-like_core"/>
</dbReference>
<dbReference type="Gene3D" id="1.20.1250.10">
    <property type="match status" value="1"/>
</dbReference>
<keyword evidence="7" id="KW-0339">Growth factor</keyword>
<name>A0A6I8P209_ORNAN</name>
<dbReference type="FunCoup" id="A0A6I8P209">
    <property type="interactions" value="575"/>
</dbReference>
<dbReference type="SUPFAM" id="SSF47266">
    <property type="entry name" value="4-helical cytokines"/>
    <property type="match status" value="1"/>
</dbReference>
<dbReference type="PRINTS" id="PR00433">
    <property type="entry name" value="IL6GCSFMGF"/>
</dbReference>
<dbReference type="Ensembl" id="ENSOANT00000061689.1">
    <property type="protein sequence ID" value="ENSOANP00000047036.1"/>
    <property type="gene ID" value="ENSOANG00000039221.1"/>
</dbReference>
<dbReference type="GO" id="GO:0008284">
    <property type="term" value="P:positive regulation of cell population proliferation"/>
    <property type="evidence" value="ECO:0000318"/>
    <property type="project" value="GO_Central"/>
</dbReference>
<evidence type="ECO:0000256" key="1">
    <source>
        <dbReference type="ARBA" id="ARBA00004613"/>
    </source>
</evidence>
<dbReference type="GeneTree" id="ENSGT00390000017328"/>
<dbReference type="Bgee" id="ENSOANG00000039221">
    <property type="expression patterns" value="Expressed in cerebellum and 7 other cell types or tissues"/>
</dbReference>
<evidence type="ECO:0000256" key="2">
    <source>
        <dbReference type="ARBA" id="ARBA00007432"/>
    </source>
</evidence>
<dbReference type="GO" id="GO:0005130">
    <property type="term" value="F:granulocyte colony-stimulating factor receptor binding"/>
    <property type="evidence" value="ECO:0000318"/>
    <property type="project" value="GO_Central"/>
</dbReference>
<keyword evidence="8" id="KW-1015">Disulfide bond</keyword>
<dbReference type="GO" id="GO:0005125">
    <property type="term" value="F:cytokine activity"/>
    <property type="evidence" value="ECO:0000318"/>
    <property type="project" value="GO_Central"/>
</dbReference>
<dbReference type="InterPro" id="IPR030474">
    <property type="entry name" value="IL-6/GCSF/MGF"/>
</dbReference>
<dbReference type="Proteomes" id="UP000002279">
    <property type="component" value="Chromosome 11"/>
</dbReference>
<keyword evidence="5" id="KW-0202">Cytokine</keyword>
<evidence type="ECO:0000256" key="6">
    <source>
        <dbReference type="ARBA" id="ARBA00022525"/>
    </source>
</evidence>
<dbReference type="GO" id="GO:0071682">
    <property type="term" value="C:endocytic vesicle lumen"/>
    <property type="evidence" value="ECO:0007669"/>
    <property type="project" value="UniProtKB-ARBA"/>
</dbReference>
<comment type="function">
    <text evidence="10">Granulocyte/macrophage colony-stimulating factors are cytokines that act in hematopoiesis by controlling the production, differentiation, and function of 2 related white cell populations of the blood, the granulocytes and the monocytes-macrophages. This CSF induces granulocytes.</text>
</comment>
<evidence type="ECO:0000313" key="12">
    <source>
        <dbReference type="Proteomes" id="UP000002279"/>
    </source>
</evidence>
<dbReference type="Pfam" id="PF16647">
    <property type="entry name" value="GCSF"/>
    <property type="match status" value="1"/>
</dbReference>
<comment type="subcellular location">
    <subcellularLocation>
        <location evidence="1">Secreted</location>
    </subcellularLocation>
</comment>
<reference evidence="11" key="3">
    <citation type="submission" date="2025-09" db="UniProtKB">
        <authorList>
            <consortium name="Ensembl"/>
        </authorList>
    </citation>
    <scope>IDENTIFICATION</scope>
    <source>
        <strain evidence="11">Glennie</strain>
    </source>
</reference>
<keyword evidence="9" id="KW-0325">Glycoprotein</keyword>
<dbReference type="FunFam" id="1.20.1250.10:FF:000021">
    <property type="entry name" value="Granulocyte colony-stimulating factor"/>
    <property type="match status" value="1"/>
</dbReference>
<dbReference type="AlphaFoldDB" id="A0A6I8P209"/>
<keyword evidence="12" id="KW-1185">Reference proteome</keyword>
<evidence type="ECO:0000256" key="4">
    <source>
        <dbReference type="ARBA" id="ARBA00019452"/>
    </source>
</evidence>
<dbReference type="GO" id="GO:0005615">
    <property type="term" value="C:extracellular space"/>
    <property type="evidence" value="ECO:0000318"/>
    <property type="project" value="GO_Central"/>
</dbReference>
<dbReference type="PROSITE" id="PS00254">
    <property type="entry name" value="INTERLEUKIN_6"/>
    <property type="match status" value="1"/>
</dbReference>
<protein>
    <recommendedName>
        <fullName evidence="4">Granulocyte colony-stimulating factor</fullName>
    </recommendedName>
</protein>
<evidence type="ECO:0000313" key="11">
    <source>
        <dbReference type="Ensembl" id="ENSOANP00000047036.1"/>
    </source>
</evidence>
<evidence type="ECO:0000256" key="5">
    <source>
        <dbReference type="ARBA" id="ARBA00022514"/>
    </source>
</evidence>
<comment type="similarity">
    <text evidence="2">Belongs to the IL-6 superfamily.</text>
</comment>
<evidence type="ECO:0000256" key="7">
    <source>
        <dbReference type="ARBA" id="ARBA00023030"/>
    </source>
</evidence>
<sequence length="171" mass="19062">MAKISPLGRKCHHYYCYRALTVLPSLLLYPQCTKHSLCHPEELELMRHYLGVRQASVNRCPSRDLELGPCLKQLARGLKLYQAQLEALEGISPQLAPALDTLQLDVRDFAINIWQQLEDLRLTAGTPLSPQASVPTFTSAFQRRAGAVLVLDNLQGFLEVVARVLNQLAGS</sequence>
<dbReference type="PANTHER" id="PTHR10511:SF2">
    <property type="entry name" value="GRANULOCYTE COLONY-STIMULATING FACTOR"/>
    <property type="match status" value="1"/>
</dbReference>
<evidence type="ECO:0000256" key="9">
    <source>
        <dbReference type="ARBA" id="ARBA00023180"/>
    </source>
</evidence>
<dbReference type="GO" id="GO:0045639">
    <property type="term" value="P:positive regulation of myeloid cell differentiation"/>
    <property type="evidence" value="ECO:0000318"/>
    <property type="project" value="GO_Central"/>
</dbReference>
<dbReference type="PANTHER" id="PTHR10511">
    <property type="entry name" value="GRANULOCYTE COLONY-STIMULATING FACTOR"/>
    <property type="match status" value="1"/>
</dbReference>
<evidence type="ECO:0000256" key="8">
    <source>
        <dbReference type="ARBA" id="ARBA00023157"/>
    </source>
</evidence>
<dbReference type="InterPro" id="IPR040117">
    <property type="entry name" value="GCSF/MGF"/>
</dbReference>
<keyword evidence="6" id="KW-0964">Secreted</keyword>
<comment type="subunit">
    <text evidence="3">Monomer.</text>
</comment>
<evidence type="ECO:0000256" key="3">
    <source>
        <dbReference type="ARBA" id="ARBA00011245"/>
    </source>
</evidence>
<accession>A0A6I8P209</accession>
<dbReference type="SMART" id="SM00126">
    <property type="entry name" value="IL6"/>
    <property type="match status" value="1"/>
</dbReference>
<dbReference type="InParanoid" id="A0A6I8P209"/>